<organism evidence="1 2">
    <name type="scientific">Candidatus Magnetaquiglobus chichijimensis</name>
    <dbReference type="NCBI Taxonomy" id="3141448"/>
    <lineage>
        <taxon>Bacteria</taxon>
        <taxon>Pseudomonadati</taxon>
        <taxon>Pseudomonadota</taxon>
        <taxon>Magnetococcia</taxon>
        <taxon>Magnetococcales</taxon>
        <taxon>Candidatus Magnetaquicoccaceae</taxon>
        <taxon>Candidatus Magnetaquiglobus</taxon>
    </lineage>
</organism>
<dbReference type="Proteomes" id="UP001628193">
    <property type="component" value="Unassembled WGS sequence"/>
</dbReference>
<proteinExistence type="predicted"/>
<accession>A0ABQ0CCV1</accession>
<evidence type="ECO:0000313" key="1">
    <source>
        <dbReference type="EMBL" id="GAB0058721.1"/>
    </source>
</evidence>
<name>A0ABQ0CCV1_9PROT</name>
<dbReference type="RefSeq" id="WP_420906444.1">
    <property type="nucleotide sequence ID" value="NZ_BAAFGK010000005.1"/>
</dbReference>
<evidence type="ECO:0000313" key="2">
    <source>
        <dbReference type="Proteomes" id="UP001628193"/>
    </source>
</evidence>
<dbReference type="InterPro" id="IPR027417">
    <property type="entry name" value="P-loop_NTPase"/>
</dbReference>
<dbReference type="SUPFAM" id="SSF52540">
    <property type="entry name" value="P-loop containing nucleoside triphosphate hydrolases"/>
    <property type="match status" value="1"/>
</dbReference>
<reference evidence="1 2" key="1">
    <citation type="submission" date="2024-09" db="EMBL/GenBank/DDBJ databases">
        <title>Draft genome sequence of Candidatus Magnetaquicoccaceae bacterium FCR-1.</title>
        <authorList>
            <person name="Shimoshige H."/>
            <person name="Shimamura S."/>
            <person name="Taoka A."/>
            <person name="Kobayashi H."/>
            <person name="Maekawa T."/>
        </authorList>
    </citation>
    <scope>NUCLEOTIDE SEQUENCE [LARGE SCALE GENOMIC DNA]</scope>
    <source>
        <strain evidence="1 2">FCR-1</strain>
    </source>
</reference>
<keyword evidence="2" id="KW-1185">Reference proteome</keyword>
<evidence type="ECO:0008006" key="3">
    <source>
        <dbReference type="Google" id="ProtNLM"/>
    </source>
</evidence>
<dbReference type="Gene3D" id="3.40.50.300">
    <property type="entry name" value="P-loop containing nucleotide triphosphate hydrolases"/>
    <property type="match status" value="1"/>
</dbReference>
<comment type="caution">
    <text evidence="1">The sequence shown here is derived from an EMBL/GenBank/DDBJ whole genome shotgun (WGS) entry which is preliminary data.</text>
</comment>
<protein>
    <recommendedName>
        <fullName evidence="3">Restriction endonuclease type IV Mrr domain-containing protein</fullName>
    </recommendedName>
</protein>
<dbReference type="EMBL" id="BAAFGK010000005">
    <property type="protein sequence ID" value="GAB0058721.1"/>
    <property type="molecule type" value="Genomic_DNA"/>
</dbReference>
<gene>
    <name evidence="1" type="ORF">SIID45300_03076</name>
</gene>
<sequence>MVNQFGGPGSKQEGIDIEARGDFGVYSFQCKQVKGFGPGDVDAAVAAHTFVSHRKHILLSRNASTGARTAIAKHPGWELWDQEDISSKFRGLPMVDRRKLVDIFFRHQRQALLGVPESGPFQTAEAFFKQYLKPSGFFNHCWQLVGREIELEQLTTSLLDDNVLVTMLQGAPGSGKSRLLRAVVETVRRQRPDLAVCFVSSPTEEIKAHHLEELGTGAKLLIVDDAHDRDDLAQLLRYVSVADNRGRLLLSLRSYGRARVEQQAACAAIDSCQINIIDLPSWSRGNALALARMVLDASGGPVQAASAIAELTHLTPLMTVLAAQVVAKEKRPLALIGNSRDSHNYLLARYEKIMMGEILPDPQDKPKLQALLRMVALLQPVAPNDRNFLDILLAVEKLTQEDTQRLLQRMGEVGVLFRRGLLYRLAPDLLADVIIKRDFFVTNGSVTDKVEEVFDIAEGDYLKHLLVNLGRLDWRRREGNTEGSMLLARIAPKLRWHNDYHNPHIQAVAAVAYYQPRLALDFAERLIKQQHGNVPGVCEMVRNAVYNPEYLEEGCVLLWRAGKDDARVLHQCPEHGIRILQELAEFAPQKPVECVERVVNFAISLLDRPISLRGCYTPFTILEGALRTNMEERTYKNRTVTFSRYQLPYELAKGVRARVMDTIINAIQGDDPRKGFLAAQLLEEALDSPIHGPYDTQAWNAAHAELLGRVHTALVNPAMHPVVLMEAARSVSWHAFYNPNSECSSLAQSILALLDRDLPTRLIRFMADAYGQDTWEDDDSHMMTAYTADAARFLESLSIEFPDAEQLHGFLEKWLNEIKAVAGQGWGTPDVMIHRLLPNRPDLAEAILSRCFDAQSPLSDFAGISLGVLFAPQERQERIAKLLQFDPVKAWPLVAAAYMQTEQFTDDDMPNLQHIFQSKDPAILLKAPWIARNIAKQKPALAVELICLADMTIESRITHDSFLCLVNREMIPEEVIQIEQWQTLVNRLTPLPDLEDHWVFAFLKRAVAVVPADVIEMLKRRLQQGAFHFMSRAMEEDCRDKSLELLSHLDGLRLLKAFLAWAVYARNDRGRPMEIGPSVSALCGEYSPELLELLLELLKGGTLSHAHVVASVLRVVHQKFVIDKTDFVRKVLDQAELIDWQAVDDVIQALTASALDRARFREIGKPFQEDVALQEHAQDILPRLNRSEPAYRLYKSIGDKAKRKIEHTSRNDLAMEEDEDV</sequence>